<evidence type="ECO:0000259" key="2">
    <source>
        <dbReference type="Pfam" id="PF01569"/>
    </source>
</evidence>
<feature type="domain" description="Phosphatidic acid phosphatase type 2/haloperoxidase" evidence="2">
    <location>
        <begin position="60"/>
        <end position="177"/>
    </location>
</feature>
<proteinExistence type="predicted"/>
<dbReference type="SUPFAM" id="SSF48317">
    <property type="entry name" value="Acid phosphatase/Vanadium-dependent haloperoxidase"/>
    <property type="match status" value="1"/>
</dbReference>
<keyword evidence="1" id="KW-0472">Membrane</keyword>
<keyword evidence="1" id="KW-0812">Transmembrane</keyword>
<dbReference type="EMBL" id="JAIFTH010000120">
    <property type="protein sequence ID" value="KAG9510567.1"/>
    <property type="molecule type" value="Genomic_DNA"/>
</dbReference>
<comment type="caution">
    <text evidence="3">The sequence shown here is derived from an EMBL/GenBank/DDBJ whole genome shotgun (WGS) entry which is preliminary data.</text>
</comment>
<evidence type="ECO:0000313" key="4">
    <source>
        <dbReference type="Proteomes" id="UP000825002"/>
    </source>
</evidence>
<dbReference type="PANTHER" id="PTHR14969:SF13">
    <property type="entry name" value="AT30094P"/>
    <property type="match status" value="1"/>
</dbReference>
<protein>
    <submittedName>
        <fullName evidence="3">Dolichyldiphosphatase 1</fullName>
    </submittedName>
</protein>
<dbReference type="InterPro" id="IPR036938">
    <property type="entry name" value="PAP2/HPO_sf"/>
</dbReference>
<evidence type="ECO:0000256" key="1">
    <source>
        <dbReference type="SAM" id="Phobius"/>
    </source>
</evidence>
<dbReference type="Proteomes" id="UP000825002">
    <property type="component" value="Unassembled WGS sequence"/>
</dbReference>
<gene>
    <name evidence="3" type="primary">DOLPP1</name>
    <name evidence="3" type="ORF">GZH46_00886</name>
</gene>
<dbReference type="Gene3D" id="1.20.144.10">
    <property type="entry name" value="Phosphatidic acid phosphatase type 2/haloperoxidase"/>
    <property type="match status" value="1"/>
</dbReference>
<reference evidence="3 4" key="1">
    <citation type="submission" date="2020-10" db="EMBL/GenBank/DDBJ databases">
        <authorList>
            <person name="Klimov P.B."/>
            <person name="Dyachkov S.M."/>
            <person name="Chetverikov P.E."/>
        </authorList>
    </citation>
    <scope>NUCLEOTIDE SEQUENCE [LARGE SCALE GENOMIC DNA]</scope>
    <source>
        <strain evidence="3">BMOC 18-1129-001#AD2665</strain>
        <tissue evidence="3">Entire mites</tissue>
    </source>
</reference>
<dbReference type="InterPro" id="IPR000326">
    <property type="entry name" value="PAP2/HPO"/>
</dbReference>
<dbReference type="Pfam" id="PF01569">
    <property type="entry name" value="PAP2"/>
    <property type="match status" value="1"/>
</dbReference>
<accession>A0ABQ7SB10</accession>
<feature type="transmembrane region" description="Helical" evidence="1">
    <location>
        <begin position="165"/>
        <end position="187"/>
    </location>
</feature>
<feature type="transmembrane region" description="Helical" evidence="1">
    <location>
        <begin position="26"/>
        <end position="51"/>
    </location>
</feature>
<keyword evidence="4" id="KW-1185">Reference proteome</keyword>
<sequence length="233" mass="26577">MDANVSIAGQWITKELVVIRYLEGDWISLFFALYSTLVVEIHAVYVTLFLWNRDLLTTYCCSTHLVSEIISYCLKRYLKHDRPIDAPGGGTGFLEGKYGMPSQHCHCFAYLGTMILLLVYHYYRSATTKRWRAFCLVSVIIGVAIQIAARVYLNYHTLTQCFSGVALGLFNATLFYLAGLVLLRYFADSLCDLALLKVLNFRKDLSTLTHVKPITKAEKAARRMREALKQHRS</sequence>
<dbReference type="PANTHER" id="PTHR14969">
    <property type="entry name" value="SPHINGOSINE-1-PHOSPHATE PHOSPHOHYDROLASE"/>
    <property type="match status" value="1"/>
</dbReference>
<keyword evidence="1" id="KW-1133">Transmembrane helix</keyword>
<organism evidence="3 4">
    <name type="scientific">Fragariocoptes setiger</name>
    <dbReference type="NCBI Taxonomy" id="1670756"/>
    <lineage>
        <taxon>Eukaryota</taxon>
        <taxon>Metazoa</taxon>
        <taxon>Ecdysozoa</taxon>
        <taxon>Arthropoda</taxon>
        <taxon>Chelicerata</taxon>
        <taxon>Arachnida</taxon>
        <taxon>Acari</taxon>
        <taxon>Acariformes</taxon>
        <taxon>Trombidiformes</taxon>
        <taxon>Prostigmata</taxon>
        <taxon>Eupodina</taxon>
        <taxon>Eriophyoidea</taxon>
        <taxon>Phytoptidae</taxon>
        <taxon>Fragariocoptes</taxon>
    </lineage>
</organism>
<feature type="transmembrane region" description="Helical" evidence="1">
    <location>
        <begin position="131"/>
        <end position="153"/>
    </location>
</feature>
<evidence type="ECO:0000313" key="3">
    <source>
        <dbReference type="EMBL" id="KAG9510567.1"/>
    </source>
</evidence>
<feature type="transmembrane region" description="Helical" evidence="1">
    <location>
        <begin position="107"/>
        <end position="125"/>
    </location>
</feature>
<name>A0ABQ7SB10_9ACAR</name>